<dbReference type="EMBL" id="CP064813">
    <property type="protein sequence ID" value="QPG74863.1"/>
    <property type="molecule type" value="Genomic_DNA"/>
</dbReference>
<name>A0A875S1R6_EENNA</name>
<dbReference type="InterPro" id="IPR016024">
    <property type="entry name" value="ARM-type_fold"/>
</dbReference>
<dbReference type="RefSeq" id="XP_038778428.1">
    <property type="nucleotide sequence ID" value="XM_038922500.1"/>
</dbReference>
<dbReference type="PANTHER" id="PTHR13500">
    <property type="entry name" value="NUCLEOLAR PRERIBOSOMAL-ASSOCIATED PROTEIN 1"/>
    <property type="match status" value="1"/>
</dbReference>
<dbReference type="Proteomes" id="UP000662931">
    <property type="component" value="Chromosome 2"/>
</dbReference>
<feature type="domain" description="URB1 C-terminal" evidence="2">
    <location>
        <begin position="1451"/>
        <end position="1682"/>
    </location>
</feature>
<evidence type="ECO:0000259" key="3">
    <source>
        <dbReference type="Pfam" id="PF26140"/>
    </source>
</evidence>
<evidence type="ECO:0008006" key="6">
    <source>
        <dbReference type="Google" id="ProtNLM"/>
    </source>
</evidence>
<dbReference type="PANTHER" id="PTHR13500:SF0">
    <property type="entry name" value="NUCLEOLAR PRE-RIBOSOMAL-ASSOCIATED PROTEIN 1"/>
    <property type="match status" value="1"/>
</dbReference>
<feature type="domain" description="URB1 N-terminal" evidence="1">
    <location>
        <begin position="52"/>
        <end position="371"/>
    </location>
</feature>
<dbReference type="SUPFAM" id="SSF48371">
    <property type="entry name" value="ARM repeat"/>
    <property type="match status" value="1"/>
</dbReference>
<keyword evidence="5" id="KW-1185">Reference proteome</keyword>
<dbReference type="GO" id="GO:0000463">
    <property type="term" value="P:maturation of LSU-rRNA from tricistronic rRNA transcript (SSU-rRNA, 5.8S rRNA, LSU-rRNA)"/>
    <property type="evidence" value="ECO:0007669"/>
    <property type="project" value="TreeGrafter"/>
</dbReference>
<evidence type="ECO:0000313" key="4">
    <source>
        <dbReference type="EMBL" id="QPG74863.1"/>
    </source>
</evidence>
<feature type="domain" description="URB1 central HEAT repeat" evidence="3">
    <location>
        <begin position="562"/>
        <end position="733"/>
    </location>
</feature>
<dbReference type="GO" id="GO:0005730">
    <property type="term" value="C:nucleolus"/>
    <property type="evidence" value="ECO:0007669"/>
    <property type="project" value="TreeGrafter"/>
</dbReference>
<proteinExistence type="predicted"/>
<reference evidence="4" key="1">
    <citation type="submission" date="2020-10" db="EMBL/GenBank/DDBJ databases">
        <authorList>
            <person name="Roach M.J.R."/>
        </authorList>
    </citation>
    <scope>NUCLEOTIDE SEQUENCE</scope>
    <source>
        <strain evidence="4">CBS 1945</strain>
    </source>
</reference>
<evidence type="ECO:0000259" key="1">
    <source>
        <dbReference type="Pfam" id="PF11707"/>
    </source>
</evidence>
<dbReference type="InterPro" id="IPR032436">
    <property type="entry name" value="URB1_C"/>
</dbReference>
<dbReference type="Pfam" id="PF11707">
    <property type="entry name" value="Npa1"/>
    <property type="match status" value="1"/>
</dbReference>
<dbReference type="InterPro" id="IPR059018">
    <property type="entry name" value="HEAT_URB1"/>
</dbReference>
<evidence type="ECO:0000313" key="5">
    <source>
        <dbReference type="Proteomes" id="UP000662931"/>
    </source>
</evidence>
<evidence type="ECO:0000259" key="2">
    <source>
        <dbReference type="Pfam" id="PF16201"/>
    </source>
</evidence>
<organism evidence="4 5">
    <name type="scientific">Eeniella nana</name>
    <name type="common">Yeast</name>
    <name type="synonym">Brettanomyces nanus</name>
    <dbReference type="NCBI Taxonomy" id="13502"/>
    <lineage>
        <taxon>Eukaryota</taxon>
        <taxon>Fungi</taxon>
        <taxon>Dikarya</taxon>
        <taxon>Ascomycota</taxon>
        <taxon>Saccharomycotina</taxon>
        <taxon>Pichiomycetes</taxon>
        <taxon>Pichiales</taxon>
        <taxon>Pichiaceae</taxon>
        <taxon>Brettanomyces</taxon>
    </lineage>
</organism>
<dbReference type="GeneID" id="62195600"/>
<dbReference type="Pfam" id="PF26140">
    <property type="entry name" value="HEAT_URB1"/>
    <property type="match status" value="1"/>
</dbReference>
<accession>A0A875S1R6</accession>
<protein>
    <recommendedName>
        <fullName evidence="6">Nucleolar pre-ribosomal-associated protein 1</fullName>
    </recommendedName>
</protein>
<dbReference type="GO" id="GO:0000466">
    <property type="term" value="P:maturation of 5.8S rRNA from tricistronic rRNA transcript (SSU-rRNA, 5.8S rRNA, LSU-rRNA)"/>
    <property type="evidence" value="ECO:0007669"/>
    <property type="project" value="TreeGrafter"/>
</dbReference>
<dbReference type="Pfam" id="PF16201">
    <property type="entry name" value="NopRA1"/>
    <property type="match status" value="1"/>
</dbReference>
<gene>
    <name evidence="4" type="ORF">FOA43_002199</name>
</gene>
<dbReference type="InterPro" id="IPR039844">
    <property type="entry name" value="URB1"/>
</dbReference>
<dbReference type="InterPro" id="IPR021714">
    <property type="entry name" value="URB1_N"/>
</dbReference>
<sequence>MSDRKSKYKSNPVNSQVDSHFSELVQSLDEKTKDSDISDLLLFLEKDFNITSLGQSFSYASTANDSSSLASIIVNLGRLVKFASNVKSLELSIDQLIDELIKNANVFSKCLSSGKPSLVNPILRLMTAIITYNSGVKTDKLLESLDFSSKVLPKLAIPSKLEALDPAKCQTEFSVRSNFVTFWITLCNAAAPLSRKDILTTAGKVMSNIFKYIAVYDSPELQRDVLNFLDQSILMEPSYKRMTKCKMIGDWVMSKVVDLYLVETLRDQLHQLLIKMCTDETNGLVFPDDNVWFETSEVSGAAVSIGDRTFHVHNKLIYTMLTKLKPWADDLQLELVITVIRYIPELMPAYCYYCFFINGSHDPKLSSFYMGQSLMLLKLVRLPIPQQFIKRVRNSVDTSSATSNGTPLPASNVMEFICPSQLNRSAFTQGLASPHKLITHINTVLLIAIFQKFEKMIKTLSYDNNDLYTDLKNELLEIMEVQKLPTFGAIVGDLNEFSKKTPDNKILLLNYLKMAEYYHKVLGQTGSILLTSINLGQSDEDFQGVDLAILDCYLNLTSDSSDQNKWWNVAKGSENTLFTSLLRLPYRLEAKGASGSVTDEQITEVLSGLVGDSLIFSDFRAKTQIALTSQIYAILLSLHQFSSIVHNAQEIDKVCKVLDESVSRCVKTPYKYIDHASKYSSYLSPFYITVLEQSKFVKGDLDGLFLWIQLVTRSLFLLGEPLNAMKQSVEEFLGPDKVSIDFDLTSYETTVDSFFEENYKTLKLADTGFAELVLNAPLAMLQTNIDTMIPMSDIDMVSLITRCNTLVYCEALPLDKVQLLLTKLLEKMGNYLIQRFDVIFDSEEVSTRCLNLFDNKYWKSLYLDTEEQNPKKYHTAAFLNSLFYTLFKGKSEVFSDYADTVLQLAAKLNSSTNPEAIRVLDSSLWTLANDQVSKLLSITDNKKLRESLLRMSVNRNISLLFSEFFQLLQKHLNKENRDLFGELAKRVDVSKSDLSSMLAAHSNENMYPVLCSVLSSHSEFAEYIATTLKPFSVDISATGEGLSFLHFLSEQYSPLQEYVFTKAREGLQRVIDIGDVGNHPINLYLKIVSFNSGLIEQEDASEMVIKLMALDSFANEASLIFSKEFVSVILNCQFKEVSIINGWLCRETLYASKMFAETGSCQLPEQFIGFLKSMKPLINKMPVWKVVPRSLMNSQLEIILSNRWIENVDILKYVLWLLGSKSKGFVEEDKMLQIFINNEYNALRKSPTDKSGLELRYYCAVMIYFLFESNPKRVSTTDVQLTLSKFHLGTTRPDDRVLRKVLNKLEASLGVSWINYISSWEFQEESSKIISGDSEDANDESYALQNYWLVKESPEISQGLNVVLRKDIVTATIENFNETTLKLPISSLKDGKWEEFFVNTTIDVGERLRRKDFLYDSEFLMLLMLNNEELFNFGEEDVKVSAKALIESDLLQIVVMNLVNSREEIRSMAHRILSSVFMILDSQVKMADKNREARESDESKKVGESLDSFHLYKERSIFKMFLGNLLYTIEEPTDEESEDICPLIVVFLSYLVPVLNNPGHFMYEKVYRFMLGAPKFRTYEIPLFKAVMRLFTKDTHASSDTDNTEDYYRRLLWFLETLSKSITSSRDLRVLRRSGFLDTLMTLTSSPFVHLRVQCLIIKVLLKIVQIPSGADLLVRSSGLLAFLEEKAYSLGTKSGFRIDQVRNSLLLLNYQKMAVEARISSDLNGANKRTREWCRGDMDRSVKRVITSKPV</sequence>
<dbReference type="OrthoDB" id="72892at2759"/>
<dbReference type="KEGG" id="bnn:FOA43_002199"/>